<evidence type="ECO:0000256" key="3">
    <source>
        <dbReference type="ARBA" id="ARBA00012759"/>
    </source>
</evidence>
<dbReference type="InterPro" id="IPR001394">
    <property type="entry name" value="Peptidase_C19_UCH"/>
</dbReference>
<keyword evidence="10" id="KW-1185">Reference proteome</keyword>
<evidence type="ECO:0000256" key="6">
    <source>
        <dbReference type="ARBA" id="ARBA00022801"/>
    </source>
</evidence>
<dbReference type="OrthoDB" id="2020758at2759"/>
<dbReference type="GO" id="GO:0016579">
    <property type="term" value="P:protein deubiquitination"/>
    <property type="evidence" value="ECO:0007669"/>
    <property type="project" value="InterPro"/>
</dbReference>
<gene>
    <name evidence="9" type="ORF">AVEN_70918_1</name>
</gene>
<evidence type="ECO:0000256" key="4">
    <source>
        <dbReference type="ARBA" id="ARBA00022670"/>
    </source>
</evidence>
<evidence type="ECO:0000256" key="2">
    <source>
        <dbReference type="ARBA" id="ARBA00005427"/>
    </source>
</evidence>
<proteinExistence type="inferred from homology"/>
<evidence type="ECO:0000313" key="9">
    <source>
        <dbReference type="EMBL" id="GBM78102.1"/>
    </source>
</evidence>
<dbReference type="InterPro" id="IPR038765">
    <property type="entry name" value="Papain-like_cys_pep_sf"/>
</dbReference>
<keyword evidence="7" id="KW-0788">Thiol protease</keyword>
<keyword evidence="5" id="KW-0833">Ubl conjugation pathway</keyword>
<organism evidence="9 10">
    <name type="scientific">Araneus ventricosus</name>
    <name type="common">Orbweaver spider</name>
    <name type="synonym">Epeira ventricosa</name>
    <dbReference type="NCBI Taxonomy" id="182803"/>
    <lineage>
        <taxon>Eukaryota</taxon>
        <taxon>Metazoa</taxon>
        <taxon>Ecdysozoa</taxon>
        <taxon>Arthropoda</taxon>
        <taxon>Chelicerata</taxon>
        <taxon>Arachnida</taxon>
        <taxon>Araneae</taxon>
        <taxon>Araneomorphae</taxon>
        <taxon>Entelegynae</taxon>
        <taxon>Araneoidea</taxon>
        <taxon>Araneidae</taxon>
        <taxon>Araneus</taxon>
    </lineage>
</organism>
<dbReference type="InterPro" id="IPR050164">
    <property type="entry name" value="Peptidase_C19"/>
</dbReference>
<accession>A0A4Y2ILL9</accession>
<dbReference type="AlphaFoldDB" id="A0A4Y2ILL9"/>
<dbReference type="EC" id="3.4.19.12" evidence="3"/>
<dbReference type="Pfam" id="PF00443">
    <property type="entry name" value="UCH"/>
    <property type="match status" value="1"/>
</dbReference>
<evidence type="ECO:0000313" key="10">
    <source>
        <dbReference type="Proteomes" id="UP000499080"/>
    </source>
</evidence>
<dbReference type="GO" id="GO:0005634">
    <property type="term" value="C:nucleus"/>
    <property type="evidence" value="ECO:0007669"/>
    <property type="project" value="TreeGrafter"/>
</dbReference>
<evidence type="ECO:0000256" key="5">
    <source>
        <dbReference type="ARBA" id="ARBA00022786"/>
    </source>
</evidence>
<evidence type="ECO:0000259" key="8">
    <source>
        <dbReference type="PROSITE" id="PS50235"/>
    </source>
</evidence>
<dbReference type="Proteomes" id="UP000499080">
    <property type="component" value="Unassembled WGS sequence"/>
</dbReference>
<dbReference type="SUPFAM" id="SSF54001">
    <property type="entry name" value="Cysteine proteinases"/>
    <property type="match status" value="1"/>
</dbReference>
<feature type="non-terminal residue" evidence="9">
    <location>
        <position position="159"/>
    </location>
</feature>
<comment type="caution">
    <text evidence="9">The sequence shown here is derived from an EMBL/GenBank/DDBJ whole genome shotgun (WGS) entry which is preliminary data.</text>
</comment>
<evidence type="ECO:0000256" key="7">
    <source>
        <dbReference type="ARBA" id="ARBA00022807"/>
    </source>
</evidence>
<dbReference type="GO" id="GO:0006508">
    <property type="term" value="P:proteolysis"/>
    <property type="evidence" value="ECO:0007669"/>
    <property type="project" value="UniProtKB-KW"/>
</dbReference>
<dbReference type="PANTHER" id="PTHR24006">
    <property type="entry name" value="UBIQUITIN CARBOXYL-TERMINAL HYDROLASE"/>
    <property type="match status" value="1"/>
</dbReference>
<name>A0A4Y2ILL9_ARAVE</name>
<keyword evidence="6" id="KW-0378">Hydrolase</keyword>
<keyword evidence="4" id="KW-0645">Protease</keyword>
<sequence>MQLYRKVQGTMRVQQSMVTQGELLKPTRNGETSPITDIFAGEYIFTKTCSFCNNKSYNLEKFNIMRVPVLKKCGLMDCIIKTLEEDHIDGYFCNECQQTTNIRRQGEISKLPPVLVIQFLRFHYSYEGTKKINEEINIPHTLRLEVQGAIQKLSNYAAW</sequence>
<comment type="catalytic activity">
    <reaction evidence="1">
        <text>Thiol-dependent hydrolysis of ester, thioester, amide, peptide and isopeptide bonds formed by the C-terminal Gly of ubiquitin (a 76-residue protein attached to proteins as an intracellular targeting signal).</text>
        <dbReference type="EC" id="3.4.19.12"/>
    </reaction>
</comment>
<dbReference type="GO" id="GO:0004843">
    <property type="term" value="F:cysteine-type deubiquitinase activity"/>
    <property type="evidence" value="ECO:0007669"/>
    <property type="project" value="UniProtKB-EC"/>
</dbReference>
<feature type="domain" description="USP" evidence="8">
    <location>
        <begin position="1"/>
        <end position="159"/>
    </location>
</feature>
<reference evidence="9 10" key="1">
    <citation type="journal article" date="2019" name="Sci. Rep.">
        <title>Orb-weaving spider Araneus ventricosus genome elucidates the spidroin gene catalogue.</title>
        <authorList>
            <person name="Kono N."/>
            <person name="Nakamura H."/>
            <person name="Ohtoshi R."/>
            <person name="Moran D.A.P."/>
            <person name="Shinohara A."/>
            <person name="Yoshida Y."/>
            <person name="Fujiwara M."/>
            <person name="Mori M."/>
            <person name="Tomita M."/>
            <person name="Arakawa K."/>
        </authorList>
    </citation>
    <scope>NUCLEOTIDE SEQUENCE [LARGE SCALE GENOMIC DNA]</scope>
</reference>
<dbReference type="InterPro" id="IPR028889">
    <property type="entry name" value="USP"/>
</dbReference>
<comment type="similarity">
    <text evidence="2">Belongs to the peptidase C19 family. USP10 subfamily.</text>
</comment>
<dbReference type="GO" id="GO:0005829">
    <property type="term" value="C:cytosol"/>
    <property type="evidence" value="ECO:0007669"/>
    <property type="project" value="TreeGrafter"/>
</dbReference>
<dbReference type="PANTHER" id="PTHR24006:SF687">
    <property type="entry name" value="UBIQUITIN CARBOXYL-TERMINAL HYDROLASE 10"/>
    <property type="match status" value="1"/>
</dbReference>
<dbReference type="Gene3D" id="3.90.70.10">
    <property type="entry name" value="Cysteine proteinases"/>
    <property type="match status" value="1"/>
</dbReference>
<evidence type="ECO:0000256" key="1">
    <source>
        <dbReference type="ARBA" id="ARBA00000707"/>
    </source>
</evidence>
<dbReference type="EMBL" id="BGPR01106997">
    <property type="protein sequence ID" value="GBM78102.1"/>
    <property type="molecule type" value="Genomic_DNA"/>
</dbReference>
<dbReference type="PROSITE" id="PS50235">
    <property type="entry name" value="USP_3"/>
    <property type="match status" value="1"/>
</dbReference>
<protein>
    <recommendedName>
        <fullName evidence="3">ubiquitinyl hydrolase 1</fullName>
        <ecNumber evidence="3">3.4.19.12</ecNumber>
    </recommendedName>
</protein>